<protein>
    <recommendedName>
        <fullName evidence="5">Putative glutamate--cysteine ligase 2</fullName>
        <ecNumber evidence="5">6.3.2.2</ecNumber>
    </recommendedName>
    <alternativeName>
        <fullName evidence="5">Gamma-glutamylcysteine synthetase 2</fullName>
        <shortName evidence="5">GCS 2</shortName>
        <shortName evidence="5">Gamma-GCS 2</shortName>
    </alternativeName>
</protein>
<dbReference type="PANTHER" id="PTHR36510:SF1">
    <property type="entry name" value="GLUTAMATE--CYSTEINE LIGASE 2-RELATED"/>
    <property type="match status" value="1"/>
</dbReference>
<keyword evidence="7" id="KW-1185">Reference proteome</keyword>
<evidence type="ECO:0000256" key="5">
    <source>
        <dbReference type="HAMAP-Rule" id="MF_01609"/>
    </source>
</evidence>
<dbReference type="EC" id="6.3.2.2" evidence="5"/>
<comment type="similarity">
    <text evidence="5">Belongs to the glutamate--cysteine ligase type 2 family. YbdK subfamily.</text>
</comment>
<dbReference type="Gene3D" id="3.30.590.20">
    <property type="match status" value="1"/>
</dbReference>
<dbReference type="InterPro" id="IPR011793">
    <property type="entry name" value="YbdK"/>
</dbReference>
<dbReference type="GO" id="GO:0016874">
    <property type="term" value="F:ligase activity"/>
    <property type="evidence" value="ECO:0007669"/>
    <property type="project" value="UniProtKB-KW"/>
</dbReference>
<evidence type="ECO:0000256" key="4">
    <source>
        <dbReference type="ARBA" id="ARBA00048819"/>
    </source>
</evidence>
<dbReference type="Proteomes" id="UP000629365">
    <property type="component" value="Unassembled WGS sequence"/>
</dbReference>
<dbReference type="InterPro" id="IPR006336">
    <property type="entry name" value="GCS2"/>
</dbReference>
<evidence type="ECO:0000256" key="2">
    <source>
        <dbReference type="ARBA" id="ARBA00022741"/>
    </source>
</evidence>
<dbReference type="Pfam" id="PF04107">
    <property type="entry name" value="GCS2"/>
    <property type="match status" value="1"/>
</dbReference>
<evidence type="ECO:0000313" key="6">
    <source>
        <dbReference type="EMBL" id="GGD68081.1"/>
    </source>
</evidence>
<comment type="catalytic activity">
    <reaction evidence="4 5">
        <text>L-cysteine + L-glutamate + ATP = gamma-L-glutamyl-L-cysteine + ADP + phosphate + H(+)</text>
        <dbReference type="Rhea" id="RHEA:13285"/>
        <dbReference type="ChEBI" id="CHEBI:15378"/>
        <dbReference type="ChEBI" id="CHEBI:29985"/>
        <dbReference type="ChEBI" id="CHEBI:30616"/>
        <dbReference type="ChEBI" id="CHEBI:35235"/>
        <dbReference type="ChEBI" id="CHEBI:43474"/>
        <dbReference type="ChEBI" id="CHEBI:58173"/>
        <dbReference type="ChEBI" id="CHEBI:456216"/>
        <dbReference type="EC" id="6.3.2.2"/>
    </reaction>
</comment>
<dbReference type="NCBIfam" id="TIGR02050">
    <property type="entry name" value="gshA_cyan_rel"/>
    <property type="match status" value="1"/>
</dbReference>
<evidence type="ECO:0000313" key="7">
    <source>
        <dbReference type="Proteomes" id="UP000629365"/>
    </source>
</evidence>
<sequence>MTRFGIEEEFALLDEETLVPVPLGSAAIDALTGGTGTFPPGSTRPEKCTGAVKKEFLTSQVEFATSPVQTVAEAEKQLRSCRSALTDFARSNGAVAVGTGTPFGVGPTGTVNASDRYGEIAHWLGRISDTHHVNGLHVHVEVPDAEARVRALNAVRPWLPVLLALSANSPFADGCDTGHDSWRSIIMRRLPLFGAPPQFVDADHYHATVDRLIRAHIIPDAASVAWAARVSARYPTLELRVFDAQLSADDTLLLATLCRALVVTALADTAPPDSHVHDTDAVQTSLWSAARWGMDATLAHPATGEPLSARQAIESLRGTVAPALELSDDRAFVDEHLARILREGNGAERQRAAYRDSGVAGLRALVSAPQPAAA</sequence>
<evidence type="ECO:0000256" key="1">
    <source>
        <dbReference type="ARBA" id="ARBA00022598"/>
    </source>
</evidence>
<keyword evidence="3 5" id="KW-0067">ATP-binding</keyword>
<dbReference type="InterPro" id="IPR014746">
    <property type="entry name" value="Gln_synth/guanido_kin_cat_dom"/>
</dbReference>
<organism evidence="6 7">
    <name type="scientific">Microbacterium murale</name>
    <dbReference type="NCBI Taxonomy" id="1081040"/>
    <lineage>
        <taxon>Bacteria</taxon>
        <taxon>Bacillati</taxon>
        <taxon>Actinomycetota</taxon>
        <taxon>Actinomycetes</taxon>
        <taxon>Micrococcales</taxon>
        <taxon>Microbacteriaceae</taxon>
        <taxon>Microbacterium</taxon>
    </lineage>
</organism>
<name>A0ABQ1RHC3_9MICO</name>
<dbReference type="EMBL" id="BMCM01000001">
    <property type="protein sequence ID" value="GGD68081.1"/>
    <property type="molecule type" value="Genomic_DNA"/>
</dbReference>
<dbReference type="RefSeq" id="WP_188435343.1">
    <property type="nucleotide sequence ID" value="NZ_BMCM01000001.1"/>
</dbReference>
<comment type="function">
    <text evidence="5">ATP-dependent carboxylate-amine ligase which exhibits weak glutamate--cysteine ligase activity.</text>
</comment>
<proteinExistence type="inferred from homology"/>
<accession>A0ABQ1RHC3</accession>
<dbReference type="HAMAP" id="MF_01609">
    <property type="entry name" value="Glu_cys_ligase_2"/>
    <property type="match status" value="1"/>
</dbReference>
<dbReference type="InterPro" id="IPR050141">
    <property type="entry name" value="GCL_type2/YbdK_subfam"/>
</dbReference>
<keyword evidence="1 5" id="KW-0436">Ligase</keyword>
<dbReference type="PANTHER" id="PTHR36510">
    <property type="entry name" value="GLUTAMATE--CYSTEINE LIGASE 2-RELATED"/>
    <property type="match status" value="1"/>
</dbReference>
<keyword evidence="2 5" id="KW-0547">Nucleotide-binding</keyword>
<dbReference type="SUPFAM" id="SSF55931">
    <property type="entry name" value="Glutamine synthetase/guanido kinase"/>
    <property type="match status" value="1"/>
</dbReference>
<comment type="caution">
    <text evidence="6">The sequence shown here is derived from an EMBL/GenBank/DDBJ whole genome shotgun (WGS) entry which is preliminary data.</text>
</comment>
<gene>
    <name evidence="6" type="primary">ybdK</name>
    <name evidence="6" type="ORF">GCM10007269_08960</name>
</gene>
<reference evidence="7" key="1">
    <citation type="journal article" date="2019" name="Int. J. Syst. Evol. Microbiol.">
        <title>The Global Catalogue of Microorganisms (GCM) 10K type strain sequencing project: providing services to taxonomists for standard genome sequencing and annotation.</title>
        <authorList>
            <consortium name="The Broad Institute Genomics Platform"/>
            <consortium name="The Broad Institute Genome Sequencing Center for Infectious Disease"/>
            <person name="Wu L."/>
            <person name="Ma J."/>
        </authorList>
    </citation>
    <scope>NUCLEOTIDE SEQUENCE [LARGE SCALE GENOMIC DNA]</scope>
    <source>
        <strain evidence="7">CCM 7640</strain>
    </source>
</reference>
<evidence type="ECO:0000256" key="3">
    <source>
        <dbReference type="ARBA" id="ARBA00022840"/>
    </source>
</evidence>